<keyword evidence="2" id="KW-1185">Reference proteome</keyword>
<dbReference type="PANTHER" id="PTHR45458:SF1">
    <property type="entry name" value="SHORT CHAIN DEHYDROGENASE"/>
    <property type="match status" value="1"/>
</dbReference>
<dbReference type="RefSeq" id="WP_125972328.1">
    <property type="nucleotide sequence ID" value="NZ_BAAADY010000019.1"/>
</dbReference>
<dbReference type="InterPro" id="IPR002347">
    <property type="entry name" value="SDR_fam"/>
</dbReference>
<dbReference type="AlphaFoldDB" id="A0A7X6BDZ9"/>
<name>A0A7X6BDZ9_9SPHN</name>
<dbReference type="InterPro" id="IPR020904">
    <property type="entry name" value="Sc_DH/Rdtase_CS"/>
</dbReference>
<dbReference type="SUPFAM" id="SSF51735">
    <property type="entry name" value="NAD(P)-binding Rossmann-fold domains"/>
    <property type="match status" value="1"/>
</dbReference>
<reference evidence="1 2" key="1">
    <citation type="submission" date="2020-03" db="EMBL/GenBank/DDBJ databases">
        <title>Genomic Encyclopedia of Type Strains, Phase IV (KMG-IV): sequencing the most valuable type-strain genomes for metagenomic binning, comparative biology and taxonomic classification.</title>
        <authorList>
            <person name="Goeker M."/>
        </authorList>
    </citation>
    <scope>NUCLEOTIDE SEQUENCE [LARGE SCALE GENOMIC DNA]</scope>
    <source>
        <strain evidence="1 2">DSM 7225</strain>
    </source>
</reference>
<dbReference type="EMBL" id="JAATJB010000010">
    <property type="protein sequence ID" value="NJB98805.1"/>
    <property type="molecule type" value="Genomic_DNA"/>
</dbReference>
<dbReference type="PROSITE" id="PS00061">
    <property type="entry name" value="ADH_SHORT"/>
    <property type="match status" value="1"/>
</dbReference>
<sequence length="229" mass="24357">MTEASTALVLGASRGLGLALAEEWLGRGWRVIATARGASEGLDALARRYPDALAIEQVDINAADAVRTLRARLDGRRLDVLFVNAGIARAIEASPATADEADFLDMMLTNAFSPVRAAELLRDLVPAGGTIAVMTSELGSIEHAGGGWQLYSSSKAALNMLMKGYAAKHAGDGHVLLLVAPGWVRTDMGGSDAALSIEESIPLVVDMIEANRGEPGLRYVDRFNRRISW</sequence>
<accession>A0A7X6BDZ9</accession>
<dbReference type="PANTHER" id="PTHR45458">
    <property type="entry name" value="SHORT-CHAIN DEHYDROGENASE/REDUCTASE SDR"/>
    <property type="match status" value="1"/>
</dbReference>
<dbReference type="Gene3D" id="3.40.50.720">
    <property type="entry name" value="NAD(P)-binding Rossmann-like Domain"/>
    <property type="match status" value="1"/>
</dbReference>
<gene>
    <name evidence="1" type="ORF">GGR89_003142</name>
</gene>
<organism evidence="1 2">
    <name type="scientific">Sphingomonas trueperi</name>
    <dbReference type="NCBI Taxonomy" id="53317"/>
    <lineage>
        <taxon>Bacteria</taxon>
        <taxon>Pseudomonadati</taxon>
        <taxon>Pseudomonadota</taxon>
        <taxon>Alphaproteobacteria</taxon>
        <taxon>Sphingomonadales</taxon>
        <taxon>Sphingomonadaceae</taxon>
        <taxon>Sphingomonas</taxon>
    </lineage>
</organism>
<dbReference type="PRINTS" id="PR00081">
    <property type="entry name" value="GDHRDH"/>
</dbReference>
<dbReference type="GO" id="GO:0016616">
    <property type="term" value="F:oxidoreductase activity, acting on the CH-OH group of donors, NAD or NADP as acceptor"/>
    <property type="evidence" value="ECO:0007669"/>
    <property type="project" value="TreeGrafter"/>
</dbReference>
<dbReference type="InterPro" id="IPR052184">
    <property type="entry name" value="SDR_enzymes"/>
</dbReference>
<dbReference type="Pfam" id="PF00106">
    <property type="entry name" value="adh_short"/>
    <property type="match status" value="1"/>
</dbReference>
<evidence type="ECO:0000313" key="1">
    <source>
        <dbReference type="EMBL" id="NJB98805.1"/>
    </source>
</evidence>
<comment type="caution">
    <text evidence="1">The sequence shown here is derived from an EMBL/GenBank/DDBJ whole genome shotgun (WGS) entry which is preliminary data.</text>
</comment>
<evidence type="ECO:0000313" key="2">
    <source>
        <dbReference type="Proteomes" id="UP000531251"/>
    </source>
</evidence>
<dbReference type="InterPro" id="IPR036291">
    <property type="entry name" value="NAD(P)-bd_dom_sf"/>
</dbReference>
<proteinExistence type="predicted"/>
<dbReference type="Proteomes" id="UP000531251">
    <property type="component" value="Unassembled WGS sequence"/>
</dbReference>
<protein>
    <submittedName>
        <fullName evidence="1">NAD(P)-dependent dehydrogenase (Short-subunit alcohol dehydrogenase family)</fullName>
    </submittedName>
</protein>